<dbReference type="InterPro" id="IPR010260">
    <property type="entry name" value="AlpA"/>
</dbReference>
<protein>
    <submittedName>
        <fullName evidence="1">Prophage CP4-57 regulatory</fullName>
    </submittedName>
</protein>
<dbReference type="OrthoDB" id="9182156at2"/>
<sequence>MISSHAGTSTACSAHGLALHGAGASAPERFMRLPEVMAVCALPASSIYDGMRRGDFPKPVPLAGKSVAWLSSEIRQWMESRIAARRT</sequence>
<dbReference type="PANTHER" id="PTHR36154:SF1">
    <property type="entry name" value="DNA-BINDING TRANSCRIPTIONAL ACTIVATOR ALPA"/>
    <property type="match status" value="1"/>
</dbReference>
<dbReference type="Gene3D" id="1.10.238.160">
    <property type="match status" value="1"/>
</dbReference>
<organism evidence="1">
    <name type="scientific">Cupriavidus taiwanensis</name>
    <dbReference type="NCBI Taxonomy" id="164546"/>
    <lineage>
        <taxon>Bacteria</taxon>
        <taxon>Pseudomonadati</taxon>
        <taxon>Pseudomonadota</taxon>
        <taxon>Betaproteobacteria</taxon>
        <taxon>Burkholderiales</taxon>
        <taxon>Burkholderiaceae</taxon>
        <taxon>Cupriavidus</taxon>
    </lineage>
</organism>
<dbReference type="AlphaFoldDB" id="A0A375BW55"/>
<evidence type="ECO:0000313" key="1">
    <source>
        <dbReference type="EMBL" id="SOY55792.1"/>
    </source>
</evidence>
<dbReference type="RefSeq" id="WP_116356002.1">
    <property type="nucleotide sequence ID" value="NZ_LT976853.1"/>
</dbReference>
<dbReference type="EMBL" id="OFSQ01000026">
    <property type="protein sequence ID" value="SOY55792.1"/>
    <property type="molecule type" value="Genomic_DNA"/>
</dbReference>
<dbReference type="InterPro" id="IPR052931">
    <property type="entry name" value="Prophage_regulatory_activator"/>
</dbReference>
<gene>
    <name evidence="1" type="ORF">CBM2587_A70062</name>
</gene>
<accession>A0A375BW55</accession>
<dbReference type="PANTHER" id="PTHR36154">
    <property type="entry name" value="DNA-BINDING TRANSCRIPTIONAL ACTIVATOR ALPA"/>
    <property type="match status" value="1"/>
</dbReference>
<dbReference type="Proteomes" id="UP000256780">
    <property type="component" value="Chromosome CBM2587_a"/>
</dbReference>
<reference evidence="1" key="1">
    <citation type="submission" date="2018-01" db="EMBL/GenBank/DDBJ databases">
        <authorList>
            <person name="Clerissi C."/>
        </authorList>
    </citation>
    <scope>NUCLEOTIDE SEQUENCE</scope>
    <source>
        <strain evidence="1">Cupriavidus sp. LMG 19464</strain>
    </source>
</reference>
<comment type="caution">
    <text evidence="1">The sequence shown here is derived from an EMBL/GenBank/DDBJ whole genome shotgun (WGS) entry which is preliminary data.</text>
</comment>
<dbReference type="Pfam" id="PF05930">
    <property type="entry name" value="Phage_AlpA"/>
    <property type="match status" value="1"/>
</dbReference>
<proteinExistence type="predicted"/>
<name>A0A375BW55_9BURK</name>